<dbReference type="PANTHER" id="PTHR34560:SF1">
    <property type="entry name" value="START DOMAIN-CONTAINING PROTEIN"/>
    <property type="match status" value="1"/>
</dbReference>
<name>A0A7I8KAJ9_SPIIN</name>
<evidence type="ECO:0000313" key="2">
    <source>
        <dbReference type="EMBL" id="CAA7394711.1"/>
    </source>
</evidence>
<feature type="compositionally biased region" description="Low complexity" evidence="1">
    <location>
        <begin position="141"/>
        <end position="151"/>
    </location>
</feature>
<reference evidence="2" key="1">
    <citation type="submission" date="2020-02" db="EMBL/GenBank/DDBJ databases">
        <authorList>
            <person name="Scholz U."/>
            <person name="Mascher M."/>
            <person name="Fiebig A."/>
        </authorList>
    </citation>
    <scope>NUCLEOTIDE SEQUENCE</scope>
</reference>
<feature type="compositionally biased region" description="Basic and acidic residues" evidence="1">
    <location>
        <begin position="179"/>
        <end position="191"/>
    </location>
</feature>
<accession>A0A7I8KAJ9</accession>
<protein>
    <submittedName>
        <fullName evidence="2">Uncharacterized protein</fullName>
    </submittedName>
</protein>
<feature type="region of interest" description="Disordered" evidence="1">
    <location>
        <begin position="136"/>
        <end position="194"/>
    </location>
</feature>
<proteinExistence type="predicted"/>
<organism evidence="2 3">
    <name type="scientific">Spirodela intermedia</name>
    <name type="common">Intermediate duckweed</name>
    <dbReference type="NCBI Taxonomy" id="51605"/>
    <lineage>
        <taxon>Eukaryota</taxon>
        <taxon>Viridiplantae</taxon>
        <taxon>Streptophyta</taxon>
        <taxon>Embryophyta</taxon>
        <taxon>Tracheophyta</taxon>
        <taxon>Spermatophyta</taxon>
        <taxon>Magnoliopsida</taxon>
        <taxon>Liliopsida</taxon>
        <taxon>Araceae</taxon>
        <taxon>Lemnoideae</taxon>
        <taxon>Spirodela</taxon>
    </lineage>
</organism>
<dbReference type="OrthoDB" id="17317at2759"/>
<sequence length="207" mass="22402">MKLDFMPPSLINFISRQLIGNGHKLYQKAIASVVASNGDYRDALKRQLYARLRGQGDPSARAVTGQRSRSRISPEVESALSMMNEVIGVFRGLGSQQGGRSLPIFAERQTSAMEEGYGKQRFSDEKLAKSQLFAELRKPRSSAPSPSPGESLGAGGLENPTMAMVGETAGGGSRVNDAAADRGKVGEEAARSRKGKWWRFSCLSCFN</sequence>
<gene>
    <name evidence="2" type="ORF">SI8410_04005372</name>
</gene>
<dbReference type="EMBL" id="LR746267">
    <property type="protein sequence ID" value="CAA7394711.1"/>
    <property type="molecule type" value="Genomic_DNA"/>
</dbReference>
<keyword evidence="3" id="KW-1185">Reference proteome</keyword>
<dbReference type="Proteomes" id="UP000663760">
    <property type="component" value="Chromosome 4"/>
</dbReference>
<evidence type="ECO:0000256" key="1">
    <source>
        <dbReference type="SAM" id="MobiDB-lite"/>
    </source>
</evidence>
<dbReference type="PANTHER" id="PTHR34560">
    <property type="entry name" value="POLYKETIDE CYCLASE/DEHYDRASE/LIPID TRANSPORT SUPERFAMILY PROTEIN"/>
    <property type="match status" value="1"/>
</dbReference>
<evidence type="ECO:0000313" key="3">
    <source>
        <dbReference type="Proteomes" id="UP000663760"/>
    </source>
</evidence>
<dbReference type="AlphaFoldDB" id="A0A7I8KAJ9"/>